<keyword evidence="9 10" id="KW-0413">Isomerase</keyword>
<proteinExistence type="inferred from homology"/>
<evidence type="ECO:0000256" key="5">
    <source>
        <dbReference type="ARBA" id="ARBA00022833"/>
    </source>
</evidence>
<dbReference type="InterPro" id="IPR013824">
    <property type="entry name" value="Topo_IA_cen_sub1"/>
</dbReference>
<dbReference type="InterPro" id="IPR013825">
    <property type="entry name" value="Topo_IA_cen_sub2"/>
</dbReference>
<feature type="domain" description="Toprim" evidence="12">
    <location>
        <begin position="2"/>
        <end position="111"/>
    </location>
</feature>
<dbReference type="GO" id="GO:0003917">
    <property type="term" value="F:DNA topoisomerase type I (single strand cut, ATP-independent) activity"/>
    <property type="evidence" value="ECO:0007669"/>
    <property type="project" value="UniProtKB-EC"/>
</dbReference>
<dbReference type="Gene3D" id="1.10.460.10">
    <property type="entry name" value="Topoisomerase I, domain 2"/>
    <property type="match status" value="1"/>
</dbReference>
<accession>A0ABV7XIQ2</accession>
<evidence type="ECO:0000256" key="11">
    <source>
        <dbReference type="SAM" id="MobiDB-lite"/>
    </source>
</evidence>
<protein>
    <recommendedName>
        <fullName evidence="10">DNA topoisomerase 1</fullName>
        <ecNumber evidence="10">5.6.2.1</ecNumber>
    </recommendedName>
    <alternativeName>
        <fullName evidence="10">DNA topoisomerase I</fullName>
    </alternativeName>
</protein>
<comment type="catalytic activity">
    <reaction evidence="1 10">
        <text>ATP-independent breakage of single-stranded DNA, followed by passage and rejoining.</text>
        <dbReference type="EC" id="5.6.2.1"/>
    </reaction>
</comment>
<keyword evidence="6" id="KW-0460">Magnesium</keyword>
<dbReference type="NCBIfam" id="TIGR01051">
    <property type="entry name" value="topA_bact"/>
    <property type="match status" value="1"/>
</dbReference>
<evidence type="ECO:0000256" key="1">
    <source>
        <dbReference type="ARBA" id="ARBA00000213"/>
    </source>
</evidence>
<evidence type="ECO:0000256" key="4">
    <source>
        <dbReference type="ARBA" id="ARBA00022771"/>
    </source>
</evidence>
<feature type="site" description="Interaction with DNA" evidence="10">
    <location>
        <position position="135"/>
    </location>
</feature>
<dbReference type="Gene3D" id="2.70.20.10">
    <property type="entry name" value="Topoisomerase I, domain 3"/>
    <property type="match status" value="1"/>
</dbReference>
<evidence type="ECO:0000256" key="3">
    <source>
        <dbReference type="ARBA" id="ARBA00022723"/>
    </source>
</evidence>
<dbReference type="SUPFAM" id="SSF57783">
    <property type="entry name" value="Zinc beta-ribbon"/>
    <property type="match status" value="1"/>
</dbReference>
<keyword evidence="5" id="KW-0862">Zinc</keyword>
<gene>
    <name evidence="10 14" type="primary">topA</name>
    <name evidence="14" type="ORF">ACFONC_03315</name>
</gene>
<comment type="function">
    <text evidence="10">Releases the supercoiling and torsional tension of DNA, which is introduced during the DNA replication and transcription, by transiently cleaving and rejoining one strand of the DNA duplex. Introduces a single-strand break via transesterification at a target site in duplex DNA. The scissile phosphodiester is attacked by the catalytic tyrosine of the enzyme, resulting in the formation of a DNA-(5'-phosphotyrosyl)-enzyme intermediate and the expulsion of a 3'-OH DNA strand. The free DNA strand then undergoes passage around the unbroken strand, thus removing DNA supercoils. Finally, in the religation step, the DNA 3'-OH attacks the covalent intermediate to expel the active-site tyrosine and restore the DNA phosphodiester backbone.</text>
</comment>
<dbReference type="Pfam" id="PF01751">
    <property type="entry name" value="Toprim"/>
    <property type="match status" value="1"/>
</dbReference>
<evidence type="ECO:0000256" key="6">
    <source>
        <dbReference type="ARBA" id="ARBA00022842"/>
    </source>
</evidence>
<dbReference type="HAMAP" id="MF_00952">
    <property type="entry name" value="Topoisom_1_prok"/>
    <property type="match status" value="1"/>
</dbReference>
<dbReference type="InterPro" id="IPR028612">
    <property type="entry name" value="Topoisom_1_IA"/>
</dbReference>
<dbReference type="PANTHER" id="PTHR42785:SF1">
    <property type="entry name" value="DNA TOPOISOMERASE"/>
    <property type="match status" value="1"/>
</dbReference>
<feature type="active site" description="O-(5'-phospho-DNA)-tyrosine intermediate" evidence="10">
    <location>
        <position position="286"/>
    </location>
</feature>
<dbReference type="EMBL" id="JBHRYA010000002">
    <property type="protein sequence ID" value="MFC3715179.1"/>
    <property type="molecule type" value="Genomic_DNA"/>
</dbReference>
<comment type="caution">
    <text evidence="14">The sequence shown here is derived from an EMBL/GenBank/DDBJ whole genome shotgun (WGS) entry which is preliminary data.</text>
</comment>
<keyword evidence="15" id="KW-1185">Reference proteome</keyword>
<feature type="site" description="Interaction with DNA" evidence="10">
    <location>
        <position position="288"/>
    </location>
</feature>
<keyword evidence="8 10" id="KW-0238">DNA-binding</keyword>
<keyword evidence="3" id="KW-0479">Metal-binding</keyword>
<evidence type="ECO:0000313" key="15">
    <source>
        <dbReference type="Proteomes" id="UP001595705"/>
    </source>
</evidence>
<dbReference type="PANTHER" id="PTHR42785">
    <property type="entry name" value="DNA TOPOISOMERASE, TYPE IA, CORE"/>
    <property type="match status" value="1"/>
</dbReference>
<dbReference type="EC" id="5.6.2.1" evidence="10"/>
<keyword evidence="7 10" id="KW-0799">Topoisomerase</keyword>
<dbReference type="InterPro" id="IPR003601">
    <property type="entry name" value="Topo_IA_2"/>
</dbReference>
<dbReference type="CDD" id="cd03363">
    <property type="entry name" value="TOPRIM_TopoIA_TopoI"/>
    <property type="match status" value="1"/>
</dbReference>
<dbReference type="InterPro" id="IPR034149">
    <property type="entry name" value="TOPRIM_TopoI"/>
</dbReference>
<dbReference type="InterPro" id="IPR023406">
    <property type="entry name" value="Topo_IA_AS"/>
</dbReference>
<feature type="domain" description="Topo IA-type catalytic" evidence="13">
    <location>
        <begin position="125"/>
        <end position="546"/>
    </location>
</feature>
<dbReference type="InterPro" id="IPR023405">
    <property type="entry name" value="Topo_IA_core_domain"/>
</dbReference>
<dbReference type="Gene3D" id="3.30.65.10">
    <property type="entry name" value="Bacterial Topoisomerase I, domain 1"/>
    <property type="match status" value="1"/>
</dbReference>
<dbReference type="SUPFAM" id="SSF56712">
    <property type="entry name" value="Prokaryotic type I DNA topoisomerase"/>
    <property type="match status" value="1"/>
</dbReference>
<dbReference type="InterPro" id="IPR003602">
    <property type="entry name" value="Topo_IA_DNA-bd_dom"/>
</dbReference>
<dbReference type="InterPro" id="IPR013498">
    <property type="entry name" value="Topo_IA_Znf"/>
</dbReference>
<name>A0ABV7XIQ2_9GAMM</name>
<dbReference type="InterPro" id="IPR006171">
    <property type="entry name" value="TOPRIM_dom"/>
</dbReference>
<evidence type="ECO:0000259" key="13">
    <source>
        <dbReference type="PROSITE" id="PS52039"/>
    </source>
</evidence>
<comment type="similarity">
    <text evidence="2 10">Belongs to the type IA topoisomerase family.</text>
</comment>
<dbReference type="CDD" id="cd00186">
    <property type="entry name" value="TOP1Ac"/>
    <property type="match status" value="1"/>
</dbReference>
<feature type="site" description="Interaction with DNA" evidence="10">
    <location>
        <position position="144"/>
    </location>
</feature>
<evidence type="ECO:0000313" key="14">
    <source>
        <dbReference type="EMBL" id="MFC3715179.1"/>
    </source>
</evidence>
<feature type="site" description="Interaction with DNA" evidence="10">
    <location>
        <position position="32"/>
    </location>
</feature>
<dbReference type="Gene3D" id="1.10.290.10">
    <property type="entry name" value="Topoisomerase I, domain 4"/>
    <property type="match status" value="1"/>
</dbReference>
<dbReference type="InterPro" id="IPR000380">
    <property type="entry name" value="Topo_IA"/>
</dbReference>
<keyword evidence="4" id="KW-0863">Zinc-finger</keyword>
<evidence type="ECO:0000256" key="7">
    <source>
        <dbReference type="ARBA" id="ARBA00023029"/>
    </source>
</evidence>
<dbReference type="PROSITE" id="PS52039">
    <property type="entry name" value="TOPO_IA_2"/>
    <property type="match status" value="1"/>
</dbReference>
<dbReference type="PROSITE" id="PS00396">
    <property type="entry name" value="TOPO_IA_1"/>
    <property type="match status" value="1"/>
</dbReference>
<feature type="region of interest" description="Disordered" evidence="11">
    <location>
        <begin position="406"/>
        <end position="425"/>
    </location>
</feature>
<dbReference type="SMART" id="SM00436">
    <property type="entry name" value="TOP1Bc"/>
    <property type="match status" value="1"/>
</dbReference>
<dbReference type="InterPro" id="IPR005733">
    <property type="entry name" value="TopoI_bac-type"/>
</dbReference>
<feature type="site" description="Interaction with DNA" evidence="10">
    <location>
        <position position="478"/>
    </location>
</feature>
<dbReference type="Pfam" id="PF01396">
    <property type="entry name" value="Zn_ribbon_Top1"/>
    <property type="match status" value="2"/>
</dbReference>
<comment type="caution">
    <text evidence="10">Lacks conserved residue(s) required for the propagation of feature annotation.</text>
</comment>
<feature type="site" description="Interaction with DNA" evidence="10">
    <location>
        <position position="139"/>
    </location>
</feature>
<dbReference type="InterPro" id="IPR013497">
    <property type="entry name" value="Topo_IA_cen"/>
</dbReference>
<dbReference type="PRINTS" id="PR00417">
    <property type="entry name" value="PRTPISMRASEI"/>
</dbReference>
<evidence type="ECO:0000256" key="8">
    <source>
        <dbReference type="ARBA" id="ARBA00023125"/>
    </source>
</evidence>
<dbReference type="PROSITE" id="PS50880">
    <property type="entry name" value="TOPRIM"/>
    <property type="match status" value="1"/>
</dbReference>
<dbReference type="Pfam" id="PF01131">
    <property type="entry name" value="Topoisom_bac"/>
    <property type="match status" value="1"/>
</dbReference>
<dbReference type="Proteomes" id="UP001595705">
    <property type="component" value="Unassembled WGS sequence"/>
</dbReference>
<feature type="site" description="Interaction with DNA" evidence="10">
    <location>
        <position position="136"/>
    </location>
</feature>
<comment type="subunit">
    <text evidence="10">Monomer.</text>
</comment>
<organism evidence="14 15">
    <name type="scientific">Luteimonas soli</name>
    <dbReference type="NCBI Taxonomy" id="1648966"/>
    <lineage>
        <taxon>Bacteria</taxon>
        <taxon>Pseudomonadati</taxon>
        <taxon>Pseudomonadota</taxon>
        <taxon>Gammaproteobacteria</taxon>
        <taxon>Lysobacterales</taxon>
        <taxon>Lysobacteraceae</taxon>
        <taxon>Luteimonas</taxon>
    </lineage>
</organism>
<evidence type="ECO:0000256" key="9">
    <source>
        <dbReference type="ARBA" id="ARBA00023235"/>
    </source>
</evidence>
<evidence type="ECO:0000259" key="12">
    <source>
        <dbReference type="PROSITE" id="PS50880"/>
    </source>
</evidence>
<reference evidence="15" key="1">
    <citation type="journal article" date="2019" name="Int. J. Syst. Evol. Microbiol.">
        <title>The Global Catalogue of Microorganisms (GCM) 10K type strain sequencing project: providing services to taxonomists for standard genome sequencing and annotation.</title>
        <authorList>
            <consortium name="The Broad Institute Genomics Platform"/>
            <consortium name="The Broad Institute Genome Sequencing Center for Infectious Disease"/>
            <person name="Wu L."/>
            <person name="Ma J."/>
        </authorList>
    </citation>
    <scope>NUCLEOTIDE SEQUENCE [LARGE SCALE GENOMIC DNA]</scope>
    <source>
        <strain evidence="15">KCTC 42441</strain>
    </source>
</reference>
<feature type="region of interest" description="Disordered" evidence="11">
    <location>
        <begin position="642"/>
        <end position="664"/>
    </location>
</feature>
<dbReference type="SMART" id="SM00493">
    <property type="entry name" value="TOPRIM"/>
    <property type="match status" value="1"/>
</dbReference>
<dbReference type="InterPro" id="IPR013826">
    <property type="entry name" value="Topo_IA_cen_sub3"/>
</dbReference>
<dbReference type="SMART" id="SM00437">
    <property type="entry name" value="TOP1Ac"/>
    <property type="match status" value="1"/>
</dbReference>
<dbReference type="RefSeq" id="WP_386742287.1">
    <property type="nucleotide sequence ID" value="NZ_JBHRYA010000002.1"/>
</dbReference>
<evidence type="ECO:0000256" key="10">
    <source>
        <dbReference type="HAMAP-Rule" id="MF_00952"/>
    </source>
</evidence>
<dbReference type="Gene3D" id="3.40.50.140">
    <property type="match status" value="1"/>
</dbReference>
<feature type="compositionally biased region" description="Acidic residues" evidence="11">
    <location>
        <begin position="406"/>
        <end position="416"/>
    </location>
</feature>
<sequence>MTTLLIVESPGKVKKLASILGPGFRIMPSVGHVRDLPEKEMGVAPPDFVPHYVPTEKGRNVLAGLLTEVPKVDRVLLATDPDREGEAIAWHLADALGLRNPQRITFGEITETAVRAAVQSPRGLDMPLVRAQEARRVLDRLVGYRVSPALSDRAGQRLAAGRVQSPAVRLVVDREREIRAFRQTEHYGAELLFDGAEGRQWKATWQTKPHLQVGQDYILDDALAARVAAVRHVTVAGFEDSETRKGPPAPFTTVALQKVAGARLGFKPKQTMDLAQKLYEAGLISYHRTDKPNLSDDAVQDIAAIAAADGLPLSEKRRTWKSKEGAQEGHEAIRPTHMADRDAGETPEQRALYRLIWTRAYASQLTDARYAVRTAVLEGDAAGLPVSFLARGRTLTHKGWLALQAPDEDDAGDEDQANNPVPELATGASCSAIDGKILTLHTKAPPRYKQSTLVAELENRGIGRPSTYAAIMDNITARSYIIEGEKDFLFPTAAGEAIRDALVGTFQFVDLDYTRELEEQLDHVAGGSLSYEHVVSRAYAQLDQELSTLQSGAAIRIEDPNAPKCPVCSQGTLHRRKGSKGFFWGCSRWKDGCKAIFDDNRGKPAFGGKEATHCPVCKKGVLRQRSGANGKFWGCSRYPDCKGTVPDKRGRPDLAAASAPRKPK</sequence>
<evidence type="ECO:0000256" key="2">
    <source>
        <dbReference type="ARBA" id="ARBA00009446"/>
    </source>
</evidence>